<dbReference type="AlphaFoldDB" id="A0A1H1XS95"/>
<feature type="domain" description="DUF4123" evidence="1">
    <location>
        <begin position="10"/>
        <end position="121"/>
    </location>
</feature>
<evidence type="ECO:0000259" key="1">
    <source>
        <dbReference type="Pfam" id="PF13503"/>
    </source>
</evidence>
<name>A0A1H1XS95_9PSED</name>
<dbReference type="RefSeq" id="WP_231975648.1">
    <property type="nucleotide sequence ID" value="NZ_LT629751.1"/>
</dbReference>
<dbReference type="Proteomes" id="UP000243359">
    <property type="component" value="Chromosome I"/>
</dbReference>
<sequence length="188" mass="21319">MNGRKFSGALLMDGAAFDDAVQWIYRQYTDVTPLPLLRGTDYDPIAEAGPILIGASIGSPIHRHWQAGTNEMADAVWLENRVPIQTLFTALQRRLRVLAPDRREFWLRLGMAEPLRQAWKAHQQWPDGFWYGVDSVWLHHAGAVHCAWNNPSPERDCTRPTDNPLDAQVALDWPLLQTLSATDPQEVD</sequence>
<dbReference type="Pfam" id="PF13503">
    <property type="entry name" value="DUF4123"/>
    <property type="match status" value="1"/>
</dbReference>
<organism evidence="2 3">
    <name type="scientific">Pseudomonas oryzae</name>
    <dbReference type="NCBI Taxonomy" id="1392877"/>
    <lineage>
        <taxon>Bacteria</taxon>
        <taxon>Pseudomonadati</taxon>
        <taxon>Pseudomonadota</taxon>
        <taxon>Gammaproteobacteria</taxon>
        <taxon>Pseudomonadales</taxon>
        <taxon>Pseudomonadaceae</taxon>
        <taxon>Pseudomonas</taxon>
    </lineage>
</organism>
<dbReference type="EMBL" id="LT629751">
    <property type="protein sequence ID" value="SDT12063.1"/>
    <property type="molecule type" value="Genomic_DNA"/>
</dbReference>
<dbReference type="InterPro" id="IPR025391">
    <property type="entry name" value="DUF4123"/>
</dbReference>
<accession>A0A1H1XS95</accession>
<evidence type="ECO:0000313" key="3">
    <source>
        <dbReference type="Proteomes" id="UP000243359"/>
    </source>
</evidence>
<proteinExistence type="predicted"/>
<reference evidence="3" key="1">
    <citation type="submission" date="2016-10" db="EMBL/GenBank/DDBJ databases">
        <authorList>
            <person name="Varghese N."/>
            <person name="Submissions S."/>
        </authorList>
    </citation>
    <scope>NUCLEOTIDE SEQUENCE [LARGE SCALE GENOMIC DNA]</scope>
    <source>
        <strain evidence="3">KCTC 32247</strain>
    </source>
</reference>
<protein>
    <recommendedName>
        <fullName evidence="1">DUF4123 domain-containing protein</fullName>
    </recommendedName>
</protein>
<dbReference type="STRING" id="1392877.SAMN05216221_3528"/>
<evidence type="ECO:0000313" key="2">
    <source>
        <dbReference type="EMBL" id="SDT12063.1"/>
    </source>
</evidence>
<gene>
    <name evidence="2" type="ORF">SAMN05216221_3528</name>
</gene>
<keyword evidence="3" id="KW-1185">Reference proteome</keyword>